<protein>
    <submittedName>
        <fullName evidence="1">Uncharacterized protein</fullName>
    </submittedName>
</protein>
<sequence length="12" mass="1298">MQGGCKPFLVFA</sequence>
<organism evidence="1 2">
    <name type="scientific">Galemys pyrenaicus</name>
    <name type="common">Iberian desman</name>
    <name type="synonym">Pyrenean desman</name>
    <dbReference type="NCBI Taxonomy" id="202257"/>
    <lineage>
        <taxon>Eukaryota</taxon>
        <taxon>Metazoa</taxon>
        <taxon>Chordata</taxon>
        <taxon>Craniata</taxon>
        <taxon>Vertebrata</taxon>
        <taxon>Euteleostomi</taxon>
        <taxon>Mammalia</taxon>
        <taxon>Eutheria</taxon>
        <taxon>Laurasiatheria</taxon>
        <taxon>Eulipotyphla</taxon>
        <taxon>Talpidae</taxon>
        <taxon>Galemys</taxon>
    </lineage>
</organism>
<keyword evidence="2" id="KW-1185">Reference proteome</keyword>
<name>A0A8J6DM62_GALPY</name>
<gene>
    <name evidence="1" type="ORF">J0S82_015641</name>
</gene>
<accession>A0A8J6DM62</accession>
<proteinExistence type="predicted"/>
<reference evidence="1" key="1">
    <citation type="journal article" date="2021" name="Evol. Appl.">
        <title>The genome of the Pyrenean desman and the effects of bottlenecks and inbreeding on the genomic landscape of an endangered species.</title>
        <authorList>
            <person name="Escoda L."/>
            <person name="Castresana J."/>
        </authorList>
    </citation>
    <scope>NUCLEOTIDE SEQUENCE</scope>
    <source>
        <strain evidence="1">IBE-C5619</strain>
    </source>
</reference>
<dbReference type="EMBL" id="JAGFMF010011839">
    <property type="protein sequence ID" value="KAG8511328.1"/>
    <property type="molecule type" value="Genomic_DNA"/>
</dbReference>
<evidence type="ECO:0000313" key="2">
    <source>
        <dbReference type="Proteomes" id="UP000700334"/>
    </source>
</evidence>
<comment type="caution">
    <text evidence="1">The sequence shown here is derived from an EMBL/GenBank/DDBJ whole genome shotgun (WGS) entry which is preliminary data.</text>
</comment>
<evidence type="ECO:0000313" key="1">
    <source>
        <dbReference type="EMBL" id="KAG8511328.1"/>
    </source>
</evidence>
<dbReference type="Proteomes" id="UP000700334">
    <property type="component" value="Unassembled WGS sequence"/>
</dbReference>